<reference evidence="2" key="1">
    <citation type="submission" date="2022-12" db="EMBL/GenBank/DDBJ databases">
        <authorList>
            <person name="Ruckert C."/>
            <person name="Busche T."/>
            <person name="Kalinowski J."/>
            <person name="Wittmann C."/>
        </authorList>
    </citation>
    <scope>NUCLEOTIDE SEQUENCE</scope>
    <source>
        <strain evidence="2">DSM 40467</strain>
    </source>
</reference>
<dbReference type="Proteomes" id="UP001164439">
    <property type="component" value="Chromosome"/>
</dbReference>
<evidence type="ECO:0000256" key="1">
    <source>
        <dbReference type="SAM" id="Phobius"/>
    </source>
</evidence>
<organism evidence="2 3">
    <name type="scientific">Streptomyces cinnabarinus</name>
    <dbReference type="NCBI Taxonomy" id="67287"/>
    <lineage>
        <taxon>Bacteria</taxon>
        <taxon>Bacillati</taxon>
        <taxon>Actinomycetota</taxon>
        <taxon>Actinomycetes</taxon>
        <taxon>Kitasatosporales</taxon>
        <taxon>Streptomycetaceae</taxon>
        <taxon>Streptomyces</taxon>
    </lineage>
</organism>
<feature type="transmembrane region" description="Helical" evidence="1">
    <location>
        <begin position="76"/>
        <end position="95"/>
    </location>
</feature>
<keyword evidence="1" id="KW-1133">Transmembrane helix</keyword>
<proteinExistence type="predicted"/>
<gene>
    <name evidence="2" type="ORF">STRCI_004331</name>
</gene>
<protein>
    <submittedName>
        <fullName evidence="2">DUF3806 domain-containing protein</fullName>
    </submittedName>
</protein>
<evidence type="ECO:0000313" key="2">
    <source>
        <dbReference type="EMBL" id="WAZ23019.1"/>
    </source>
</evidence>
<name>A0ABY7KFB5_9ACTN</name>
<feature type="transmembrane region" description="Helical" evidence="1">
    <location>
        <begin position="126"/>
        <end position="148"/>
    </location>
</feature>
<dbReference type="RefSeq" id="WP_269660605.1">
    <property type="nucleotide sequence ID" value="NZ_CP114413.1"/>
</dbReference>
<evidence type="ECO:0000313" key="3">
    <source>
        <dbReference type="Proteomes" id="UP001164439"/>
    </source>
</evidence>
<sequence length="209" mass="22409">MNRYDTPGNGASRRTSFAELARELEFTRLPELRRQAEGWRNGLTGLTALLAVLVLLKGRDNLGDLPGSARATATGLLMTAFVLLVTGSLLAARAAHGSLEREVLLGGQALRRWTEQEVARVTRALAWARLSCILGVILVVGALMVAWVTTRDSGTQPVVVRTNTDVVCGELILADRHHVEISSETDGEVSLPWAAVVSMTPGKTCDGVP</sequence>
<keyword evidence="1" id="KW-0472">Membrane</keyword>
<feature type="transmembrane region" description="Helical" evidence="1">
    <location>
        <begin position="38"/>
        <end position="56"/>
    </location>
</feature>
<keyword evidence="3" id="KW-1185">Reference proteome</keyword>
<keyword evidence="1" id="KW-0812">Transmembrane</keyword>
<dbReference type="EMBL" id="CP114413">
    <property type="protein sequence ID" value="WAZ23019.1"/>
    <property type="molecule type" value="Genomic_DNA"/>
</dbReference>
<accession>A0ABY7KFB5</accession>